<proteinExistence type="inferred from homology"/>
<dbReference type="InterPro" id="IPR008979">
    <property type="entry name" value="Galactose-bd-like_sf"/>
</dbReference>
<evidence type="ECO:0000259" key="7">
    <source>
        <dbReference type="SMART" id="SM00813"/>
    </source>
</evidence>
<evidence type="ECO:0000256" key="4">
    <source>
        <dbReference type="ARBA" id="ARBA00022729"/>
    </source>
</evidence>
<name>A0A4Y8L6J7_9BACT</name>
<dbReference type="InterPro" id="IPR003305">
    <property type="entry name" value="CenC_carb-bd"/>
</dbReference>
<dbReference type="STRING" id="1121485.GCA_000426485_02636"/>
<dbReference type="PANTHER" id="PTHR31776">
    <property type="entry name" value="ALPHA-L-ARABINOFURANOSIDASE 1"/>
    <property type="match status" value="1"/>
</dbReference>
<keyword evidence="9" id="KW-1185">Reference proteome</keyword>
<dbReference type="EC" id="3.2.1.55" evidence="3"/>
<dbReference type="Gene3D" id="2.60.120.260">
    <property type="entry name" value="Galactose-binding domain-like"/>
    <property type="match status" value="1"/>
</dbReference>
<comment type="caution">
    <text evidence="8">The sequence shown here is derived from an EMBL/GenBank/DDBJ whole genome shotgun (WGS) entry which is preliminary data.</text>
</comment>
<dbReference type="InterPro" id="IPR010720">
    <property type="entry name" value="Alpha-L-AF_C"/>
</dbReference>
<evidence type="ECO:0000256" key="3">
    <source>
        <dbReference type="ARBA" id="ARBA00012670"/>
    </source>
</evidence>
<dbReference type="Pfam" id="PF22848">
    <property type="entry name" value="ASD1_dom"/>
    <property type="match status" value="1"/>
</dbReference>
<dbReference type="Pfam" id="PF02018">
    <property type="entry name" value="CBM_4_9"/>
    <property type="match status" value="1"/>
</dbReference>
<dbReference type="InterPro" id="IPR013780">
    <property type="entry name" value="Glyco_hydro_b"/>
</dbReference>
<dbReference type="GO" id="GO:0046556">
    <property type="term" value="F:alpha-L-arabinofuranosidase activity"/>
    <property type="evidence" value="ECO:0007669"/>
    <property type="project" value="UniProtKB-EC"/>
</dbReference>
<keyword evidence="5" id="KW-0378">Hydrolase</keyword>
<dbReference type="SUPFAM" id="SSF51445">
    <property type="entry name" value="(Trans)glycosidases"/>
    <property type="match status" value="1"/>
</dbReference>
<dbReference type="Proteomes" id="UP000297861">
    <property type="component" value="Unassembled WGS sequence"/>
</dbReference>
<dbReference type="AlphaFoldDB" id="A0A4Y8L6J7"/>
<dbReference type="SUPFAM" id="SSF51011">
    <property type="entry name" value="Glycosyl hydrolase domain"/>
    <property type="match status" value="1"/>
</dbReference>
<keyword evidence="6" id="KW-0325">Glycoprotein</keyword>
<accession>A0A4Y8L6J7</accession>
<evidence type="ECO:0000256" key="1">
    <source>
        <dbReference type="ARBA" id="ARBA00001462"/>
    </source>
</evidence>
<dbReference type="InterPro" id="IPR051563">
    <property type="entry name" value="Glycosyl_Hydrolase_51"/>
</dbReference>
<dbReference type="Pfam" id="PF06964">
    <property type="entry name" value="Alpha-L-AF_C"/>
    <property type="match status" value="1"/>
</dbReference>
<dbReference type="SUPFAM" id="SSF49785">
    <property type="entry name" value="Galactose-binding domain-like"/>
    <property type="match status" value="1"/>
</dbReference>
<dbReference type="GO" id="GO:0046373">
    <property type="term" value="P:L-arabinose metabolic process"/>
    <property type="evidence" value="ECO:0007669"/>
    <property type="project" value="InterPro"/>
</dbReference>
<dbReference type="InterPro" id="IPR017853">
    <property type="entry name" value="GH"/>
</dbReference>
<sequence length="656" mass="73969">MKNLCKALSIACLLGITQAGYSQQSPSYDLTLDTKKAGTAIQSTMYGLFFEDINFAADGGLYAELVKNRSFDFPQSLMGWYAFGKVEVKNDNPLFDKNPNYVVLSDPGHPHKRTGIENEGFRGMGFKKNESYRFTVWAKSLNTGENQGIRIDLLDSKNDILNTQKLVINSSEWKKYEIVLTPKETDAKGRLRIFLDSKGSVALEHVSLFPVDTYKGRENGLRKDLAEALADIHPGIFRFPGGCIVEGTDLDTRYNWKNTVGAVENRPVNENRWHYTFPHRFYPDYYQSYGLGFYEYFLLSEDIGAEPLPVVSCGLSCQYQNDKEECHVPLSELDSYVQDALDLIEFANGPVTSKWGKVRADMGHPAPFNMKYIGVGNEQWGDEYVQRLAPFVKAIRAKYPEIKIVGSSGPSADGKDFDYLWPEMKKLKVDLVDEHYYKDPEWFLKSASRYDNYDRKGPAVFAGEYACHVPSRANNFQSALYEAAFMTGLERNADIVHMCTYAPLLAHVDAWQWRPDMIWFDNLTSMKTPNYYIQQMYAQNKGTNTATLTRNNLPVSGQDGIYASAVYDKDENCYIIKVANTSPDSKDINVTLTGLKKNAVISLGDCVELKSSSLDDVNTLAQPANITPQKTSARIEGNTLKVFAKGLSFAFYKVKL</sequence>
<organism evidence="8 9">
    <name type="scientific">Dysgonomonas capnocytophagoides</name>
    <dbReference type="NCBI Taxonomy" id="45254"/>
    <lineage>
        <taxon>Bacteria</taxon>
        <taxon>Pseudomonadati</taxon>
        <taxon>Bacteroidota</taxon>
        <taxon>Bacteroidia</taxon>
        <taxon>Bacteroidales</taxon>
        <taxon>Dysgonomonadaceae</taxon>
        <taxon>Dysgonomonas</taxon>
    </lineage>
</organism>
<evidence type="ECO:0000313" key="8">
    <source>
        <dbReference type="EMBL" id="TFD97881.1"/>
    </source>
</evidence>
<dbReference type="PANTHER" id="PTHR31776:SF0">
    <property type="entry name" value="ALPHA-L-ARABINOFURANOSIDASE 1"/>
    <property type="match status" value="1"/>
</dbReference>
<dbReference type="OrthoDB" id="9758333at2"/>
<reference evidence="8 9" key="1">
    <citation type="submission" date="2019-03" db="EMBL/GenBank/DDBJ databases">
        <title>San Antonio Military Medical Center submission to MRSN (WRAIR), pending publication.</title>
        <authorList>
            <person name="Blyth D.M."/>
            <person name="Mccarthy S.L."/>
            <person name="Schall S.E."/>
            <person name="Stam J.A."/>
            <person name="Ong A.C."/>
            <person name="Mcgann P.T."/>
        </authorList>
    </citation>
    <scope>NUCLEOTIDE SEQUENCE [LARGE SCALE GENOMIC DNA]</scope>
    <source>
        <strain evidence="8 9">MRSN571793</strain>
    </source>
</reference>
<dbReference type="Gene3D" id="2.60.40.1180">
    <property type="entry name" value="Golgi alpha-mannosidase II"/>
    <property type="match status" value="1"/>
</dbReference>
<feature type="domain" description="Alpha-L-arabinofuranosidase C-terminal" evidence="7">
    <location>
        <begin position="463"/>
        <end position="648"/>
    </location>
</feature>
<dbReference type="EMBL" id="SOML01000002">
    <property type="protein sequence ID" value="TFD97881.1"/>
    <property type="molecule type" value="Genomic_DNA"/>
</dbReference>
<evidence type="ECO:0000256" key="2">
    <source>
        <dbReference type="ARBA" id="ARBA00007186"/>
    </source>
</evidence>
<comment type="similarity">
    <text evidence="2">Belongs to the glycosyl hydrolase 51 family.</text>
</comment>
<dbReference type="RefSeq" id="WP_134435648.1">
    <property type="nucleotide sequence ID" value="NZ_AP028867.1"/>
</dbReference>
<dbReference type="FunFam" id="3.20.20.80:FF:000090">
    <property type="entry name" value="Alpha-L-arabinofuranosidase A"/>
    <property type="match status" value="1"/>
</dbReference>
<dbReference type="SMART" id="SM00813">
    <property type="entry name" value="Alpha-L-AF_C"/>
    <property type="match status" value="1"/>
</dbReference>
<dbReference type="Gene3D" id="3.20.20.80">
    <property type="entry name" value="Glycosidases"/>
    <property type="match status" value="1"/>
</dbReference>
<gene>
    <name evidence="8" type="ORF">E2605_04495</name>
</gene>
<evidence type="ECO:0000313" key="9">
    <source>
        <dbReference type="Proteomes" id="UP000297861"/>
    </source>
</evidence>
<evidence type="ECO:0000256" key="6">
    <source>
        <dbReference type="ARBA" id="ARBA00023180"/>
    </source>
</evidence>
<comment type="catalytic activity">
    <reaction evidence="1">
        <text>Hydrolysis of terminal non-reducing alpha-L-arabinofuranoside residues in alpha-L-arabinosides.</text>
        <dbReference type="EC" id="3.2.1.55"/>
    </reaction>
</comment>
<protein>
    <recommendedName>
        <fullName evidence="3">non-reducing end alpha-L-arabinofuranosidase</fullName>
        <ecNumber evidence="3">3.2.1.55</ecNumber>
    </recommendedName>
</protein>
<dbReference type="InterPro" id="IPR055235">
    <property type="entry name" value="ASD1_cat"/>
</dbReference>
<keyword evidence="4" id="KW-0732">Signal</keyword>
<evidence type="ECO:0000256" key="5">
    <source>
        <dbReference type="ARBA" id="ARBA00022801"/>
    </source>
</evidence>